<sequence>MREGLHEDARAAARGAAEALLAAVHALAFAQARSMAILTWDPYDVADVIATMDAIGTELIALADGVSDAALERLQRALESG</sequence>
<proteinExistence type="predicted"/>
<dbReference type="STRING" id="54.SAMN02745121_05916"/>
<evidence type="ECO:0000313" key="2">
    <source>
        <dbReference type="Proteomes" id="UP000199400"/>
    </source>
</evidence>
<dbReference type="Proteomes" id="UP000199400">
    <property type="component" value="Unassembled WGS sequence"/>
</dbReference>
<dbReference type="EMBL" id="FOMX01000021">
    <property type="protein sequence ID" value="SFE87669.1"/>
    <property type="molecule type" value="Genomic_DNA"/>
</dbReference>
<name>A0A1I2E4U4_9BACT</name>
<keyword evidence="2" id="KW-1185">Reference proteome</keyword>
<protein>
    <submittedName>
        <fullName evidence="1">Uncharacterized protein</fullName>
    </submittedName>
</protein>
<gene>
    <name evidence="1" type="ORF">SAMN02745121_05916</name>
</gene>
<evidence type="ECO:0000313" key="1">
    <source>
        <dbReference type="EMBL" id="SFE87669.1"/>
    </source>
</evidence>
<accession>A0A1I2E4U4</accession>
<organism evidence="1 2">
    <name type="scientific">Nannocystis exedens</name>
    <dbReference type="NCBI Taxonomy" id="54"/>
    <lineage>
        <taxon>Bacteria</taxon>
        <taxon>Pseudomonadati</taxon>
        <taxon>Myxococcota</taxon>
        <taxon>Polyangia</taxon>
        <taxon>Nannocystales</taxon>
        <taxon>Nannocystaceae</taxon>
        <taxon>Nannocystis</taxon>
    </lineage>
</organism>
<dbReference type="RefSeq" id="WP_096327520.1">
    <property type="nucleotide sequence ID" value="NZ_FOMX01000021.1"/>
</dbReference>
<dbReference type="AlphaFoldDB" id="A0A1I2E4U4"/>
<reference evidence="2" key="1">
    <citation type="submission" date="2016-10" db="EMBL/GenBank/DDBJ databases">
        <authorList>
            <person name="Varghese N."/>
            <person name="Submissions S."/>
        </authorList>
    </citation>
    <scope>NUCLEOTIDE SEQUENCE [LARGE SCALE GENOMIC DNA]</scope>
    <source>
        <strain evidence="2">ATCC 25963</strain>
    </source>
</reference>